<dbReference type="FunCoup" id="A0A1Z5SSY7">
    <property type="interactions" value="74"/>
</dbReference>
<dbReference type="CDD" id="cd15859">
    <property type="entry name" value="SNARE_SYN8"/>
    <property type="match status" value="1"/>
</dbReference>
<evidence type="ECO:0000259" key="8">
    <source>
        <dbReference type="PROSITE" id="PS50192"/>
    </source>
</evidence>
<keyword evidence="4" id="KW-0175">Coiled coil</keyword>
<name>A0A1Z5SSY7_HORWE</name>
<keyword evidence="2" id="KW-0813">Transport</keyword>
<evidence type="ECO:0000256" key="2">
    <source>
        <dbReference type="ARBA" id="ARBA00022448"/>
    </source>
</evidence>
<dbReference type="SMART" id="SM00397">
    <property type="entry name" value="t_SNARE"/>
    <property type="match status" value="1"/>
</dbReference>
<dbReference type="InParanoid" id="A0A1Z5SSY7"/>
<evidence type="ECO:0000313" key="9">
    <source>
        <dbReference type="EMBL" id="OTA23920.1"/>
    </source>
</evidence>
<dbReference type="GO" id="GO:0000149">
    <property type="term" value="F:SNARE binding"/>
    <property type="evidence" value="ECO:0007669"/>
    <property type="project" value="TreeGrafter"/>
</dbReference>
<dbReference type="GO" id="GO:0048278">
    <property type="term" value="P:vesicle docking"/>
    <property type="evidence" value="ECO:0007669"/>
    <property type="project" value="TreeGrafter"/>
</dbReference>
<keyword evidence="5 7" id="KW-0472">Membrane</keyword>
<dbReference type="OrthoDB" id="244190at2759"/>
<dbReference type="GO" id="GO:0005768">
    <property type="term" value="C:endosome"/>
    <property type="evidence" value="ECO:0007669"/>
    <property type="project" value="UniProtKB-ARBA"/>
</dbReference>
<keyword evidence="7" id="KW-0812">Transmembrane</keyword>
<dbReference type="PANTHER" id="PTHR19957">
    <property type="entry name" value="SYNTAXIN"/>
    <property type="match status" value="1"/>
</dbReference>
<gene>
    <name evidence="9" type="ORF">BTJ68_14083</name>
</gene>
<proteinExistence type="predicted"/>
<evidence type="ECO:0000256" key="4">
    <source>
        <dbReference type="ARBA" id="ARBA00023054"/>
    </source>
</evidence>
<dbReference type="GO" id="GO:0006886">
    <property type="term" value="P:intracellular protein transport"/>
    <property type="evidence" value="ECO:0007669"/>
    <property type="project" value="TreeGrafter"/>
</dbReference>
<dbReference type="PANTHER" id="PTHR19957:SF423">
    <property type="entry name" value="SYNTAXIN-8-RELATED"/>
    <property type="match status" value="1"/>
</dbReference>
<dbReference type="FunFam" id="1.20.5.110:FF:000060">
    <property type="entry name" value="SNARE complex subunit (Syn8)"/>
    <property type="match status" value="1"/>
</dbReference>
<dbReference type="GO" id="GO:0031201">
    <property type="term" value="C:SNARE complex"/>
    <property type="evidence" value="ECO:0007669"/>
    <property type="project" value="TreeGrafter"/>
</dbReference>
<feature type="compositionally biased region" description="Basic and acidic residues" evidence="6">
    <location>
        <begin position="122"/>
        <end position="134"/>
    </location>
</feature>
<comment type="caution">
    <text evidence="9">The sequence shown here is derived from an EMBL/GenBank/DDBJ whole genome shotgun (WGS) entry which is preliminary data.</text>
</comment>
<dbReference type="Gene3D" id="1.20.5.110">
    <property type="match status" value="1"/>
</dbReference>
<feature type="region of interest" description="Disordered" evidence="6">
    <location>
        <begin position="144"/>
        <end position="163"/>
    </location>
</feature>
<evidence type="ECO:0000256" key="5">
    <source>
        <dbReference type="ARBA" id="ARBA00023136"/>
    </source>
</evidence>
<dbReference type="SUPFAM" id="SSF58038">
    <property type="entry name" value="SNARE fusion complex"/>
    <property type="match status" value="1"/>
</dbReference>
<dbReference type="STRING" id="1157616.A0A1Z5SSY7"/>
<evidence type="ECO:0000256" key="3">
    <source>
        <dbReference type="ARBA" id="ARBA00022927"/>
    </source>
</evidence>
<dbReference type="GO" id="GO:0006896">
    <property type="term" value="P:Golgi to vacuole transport"/>
    <property type="evidence" value="ECO:0007669"/>
    <property type="project" value="UniProtKB-ARBA"/>
</dbReference>
<dbReference type="EMBL" id="MUNK01000269">
    <property type="protein sequence ID" value="OTA23920.1"/>
    <property type="molecule type" value="Genomic_DNA"/>
</dbReference>
<organism evidence="9 10">
    <name type="scientific">Hortaea werneckii EXF-2000</name>
    <dbReference type="NCBI Taxonomy" id="1157616"/>
    <lineage>
        <taxon>Eukaryota</taxon>
        <taxon>Fungi</taxon>
        <taxon>Dikarya</taxon>
        <taxon>Ascomycota</taxon>
        <taxon>Pezizomycotina</taxon>
        <taxon>Dothideomycetes</taxon>
        <taxon>Dothideomycetidae</taxon>
        <taxon>Mycosphaerellales</taxon>
        <taxon>Teratosphaeriaceae</taxon>
        <taxon>Hortaea</taxon>
    </lineage>
</organism>
<dbReference type="AlphaFoldDB" id="A0A1Z5SSY7"/>
<dbReference type="InterPro" id="IPR045242">
    <property type="entry name" value="Syntaxin"/>
</dbReference>
<keyword evidence="10" id="KW-1185">Reference proteome</keyword>
<dbReference type="PROSITE" id="PS50192">
    <property type="entry name" value="T_SNARE"/>
    <property type="match status" value="1"/>
</dbReference>
<feature type="domain" description="T-SNARE coiled-coil homology" evidence="8">
    <location>
        <begin position="174"/>
        <end position="236"/>
    </location>
</feature>
<evidence type="ECO:0000313" key="10">
    <source>
        <dbReference type="Proteomes" id="UP000194280"/>
    </source>
</evidence>
<keyword evidence="7" id="KW-1133">Transmembrane helix</keyword>
<sequence>MPTSVHQLTLLADQLKLSLLERQRAVSMNLEPEKHDADITRSLTSLQEGIQEVQSGQPYSDDAEESTELAQLRKQFSEFYSQFYGTAPPSFESGGSDRQPEESHLQAAQERPSQAQRSKSVRFHDNPSADDKTNDPVAQANRAALWSDQERYRDEPAGPDQSEMDNQQIHAYHTQRLREQDEDLDTLGQSISRQRVLGMQMGEELDDQNALLDDVESGVDRHSGTLDRARKRLGNVARKSKDNWNWVTIGILICILVLLIIILN</sequence>
<evidence type="ECO:0000256" key="1">
    <source>
        <dbReference type="ARBA" id="ARBA00004308"/>
    </source>
</evidence>
<feature type="region of interest" description="Disordered" evidence="6">
    <location>
        <begin position="84"/>
        <end position="137"/>
    </location>
</feature>
<reference evidence="9 10" key="1">
    <citation type="submission" date="2017-01" db="EMBL/GenBank/DDBJ databases">
        <title>The recent genome duplication of the halophilic yeast Hortaea werneckii: insights from long-read sequencing.</title>
        <authorList>
            <person name="Sinha S."/>
            <person name="Flibotte S."/>
            <person name="Neira M."/>
            <person name="Lenassi M."/>
            <person name="Gostincar C."/>
            <person name="Stajich J.E."/>
            <person name="Nislow C.E."/>
        </authorList>
    </citation>
    <scope>NUCLEOTIDE SEQUENCE [LARGE SCALE GENOMIC DNA]</scope>
    <source>
        <strain evidence="9 10">EXF-2000</strain>
    </source>
</reference>
<evidence type="ECO:0000256" key="7">
    <source>
        <dbReference type="SAM" id="Phobius"/>
    </source>
</evidence>
<dbReference type="GO" id="GO:0006906">
    <property type="term" value="P:vesicle fusion"/>
    <property type="evidence" value="ECO:0007669"/>
    <property type="project" value="TreeGrafter"/>
</dbReference>
<dbReference type="VEuPathDB" id="FungiDB:BTJ68_14083"/>
<dbReference type="GO" id="GO:0005484">
    <property type="term" value="F:SNAP receptor activity"/>
    <property type="evidence" value="ECO:0007669"/>
    <property type="project" value="TreeGrafter"/>
</dbReference>
<dbReference type="InterPro" id="IPR000727">
    <property type="entry name" value="T_SNARE_dom"/>
</dbReference>
<keyword evidence="3" id="KW-0653">Protein transport</keyword>
<dbReference type="Pfam" id="PF05739">
    <property type="entry name" value="SNARE"/>
    <property type="match status" value="1"/>
</dbReference>
<feature type="transmembrane region" description="Helical" evidence="7">
    <location>
        <begin position="244"/>
        <end position="263"/>
    </location>
</feature>
<comment type="subcellular location">
    <subcellularLocation>
        <location evidence="1">Endomembrane system</location>
    </subcellularLocation>
</comment>
<protein>
    <recommendedName>
        <fullName evidence="8">t-SNARE coiled-coil homology domain-containing protein</fullName>
    </recommendedName>
</protein>
<evidence type="ECO:0000256" key="6">
    <source>
        <dbReference type="SAM" id="MobiDB-lite"/>
    </source>
</evidence>
<dbReference type="Proteomes" id="UP000194280">
    <property type="component" value="Unassembled WGS sequence"/>
</dbReference>
<accession>A0A1Z5SSY7</accession>